<keyword evidence="3" id="KW-1185">Reference proteome</keyword>
<comment type="caution">
    <text evidence="2">The sequence shown here is derived from an EMBL/GenBank/DDBJ whole genome shotgun (WGS) entry which is preliminary data.</text>
</comment>
<dbReference type="EMBL" id="JAXCGZ010013515">
    <property type="protein sequence ID" value="KAK7072392.1"/>
    <property type="molecule type" value="Genomic_DNA"/>
</dbReference>
<gene>
    <name evidence="2" type="ORF">SK128_002423</name>
</gene>
<evidence type="ECO:0000313" key="3">
    <source>
        <dbReference type="Proteomes" id="UP001381693"/>
    </source>
</evidence>
<dbReference type="Proteomes" id="UP001381693">
    <property type="component" value="Unassembled WGS sequence"/>
</dbReference>
<organism evidence="2 3">
    <name type="scientific">Halocaridina rubra</name>
    <name type="common">Hawaiian red shrimp</name>
    <dbReference type="NCBI Taxonomy" id="373956"/>
    <lineage>
        <taxon>Eukaryota</taxon>
        <taxon>Metazoa</taxon>
        <taxon>Ecdysozoa</taxon>
        <taxon>Arthropoda</taxon>
        <taxon>Crustacea</taxon>
        <taxon>Multicrustacea</taxon>
        <taxon>Malacostraca</taxon>
        <taxon>Eumalacostraca</taxon>
        <taxon>Eucarida</taxon>
        <taxon>Decapoda</taxon>
        <taxon>Pleocyemata</taxon>
        <taxon>Caridea</taxon>
        <taxon>Atyoidea</taxon>
        <taxon>Atyidae</taxon>
        <taxon>Halocaridina</taxon>
    </lineage>
</organism>
<name>A0AAN8WWQ0_HALRR</name>
<keyword evidence="1" id="KW-0472">Membrane</keyword>
<sequence length="197" mass="22014">MPPYGEHFRNFFSKSDSNVFQALASLWDSAPSVKEGLMYALQKKEAHIEARRFLELVIAEQFTKADGSTDLYLGRESIFPGLSAWPIPHDAPYKYELDRCILAIIENIFMEAGLYEKWSQDVMEDARKRSRERHLMALNDTNSGGETKLSAASSNQALTIVHMQGALMLHLLGLIIALLVFISEIISSGCASTTISK</sequence>
<protein>
    <submittedName>
        <fullName evidence="2">Uncharacterized protein</fullName>
    </submittedName>
</protein>
<proteinExistence type="predicted"/>
<keyword evidence="1" id="KW-0812">Transmembrane</keyword>
<keyword evidence="1" id="KW-1133">Transmembrane helix</keyword>
<reference evidence="2 3" key="1">
    <citation type="submission" date="2023-11" db="EMBL/GenBank/DDBJ databases">
        <title>Halocaridina rubra genome assembly.</title>
        <authorList>
            <person name="Smith C."/>
        </authorList>
    </citation>
    <scope>NUCLEOTIDE SEQUENCE [LARGE SCALE GENOMIC DNA]</scope>
    <source>
        <strain evidence="2">EP-1</strain>
        <tissue evidence="2">Whole</tissue>
    </source>
</reference>
<evidence type="ECO:0000313" key="2">
    <source>
        <dbReference type="EMBL" id="KAK7072392.1"/>
    </source>
</evidence>
<evidence type="ECO:0000256" key="1">
    <source>
        <dbReference type="SAM" id="Phobius"/>
    </source>
</evidence>
<accession>A0AAN8WWQ0</accession>
<dbReference type="AlphaFoldDB" id="A0AAN8WWQ0"/>
<feature type="transmembrane region" description="Helical" evidence="1">
    <location>
        <begin position="167"/>
        <end position="187"/>
    </location>
</feature>